<feature type="non-terminal residue" evidence="2">
    <location>
        <position position="1"/>
    </location>
</feature>
<feature type="region of interest" description="Disordered" evidence="1">
    <location>
        <begin position="64"/>
        <end position="84"/>
    </location>
</feature>
<protein>
    <submittedName>
        <fullName evidence="2">Uncharacterized protein</fullName>
    </submittedName>
</protein>
<evidence type="ECO:0000313" key="3">
    <source>
        <dbReference type="Proteomes" id="UP001328107"/>
    </source>
</evidence>
<comment type="caution">
    <text evidence="2">The sequence shown here is derived from an EMBL/GenBank/DDBJ whole genome shotgun (WGS) entry which is preliminary data.</text>
</comment>
<organism evidence="2 3">
    <name type="scientific">Pristionchus mayeri</name>
    <dbReference type="NCBI Taxonomy" id="1317129"/>
    <lineage>
        <taxon>Eukaryota</taxon>
        <taxon>Metazoa</taxon>
        <taxon>Ecdysozoa</taxon>
        <taxon>Nematoda</taxon>
        <taxon>Chromadorea</taxon>
        <taxon>Rhabditida</taxon>
        <taxon>Rhabditina</taxon>
        <taxon>Diplogasteromorpha</taxon>
        <taxon>Diplogasteroidea</taxon>
        <taxon>Neodiplogasteridae</taxon>
        <taxon>Pristionchus</taxon>
    </lineage>
</organism>
<accession>A0AAN4ZDN2</accession>
<name>A0AAN4ZDN2_9BILA</name>
<proteinExistence type="predicted"/>
<evidence type="ECO:0000313" key="2">
    <source>
        <dbReference type="EMBL" id="GMR37196.1"/>
    </source>
</evidence>
<keyword evidence="3" id="KW-1185">Reference proteome</keyword>
<feature type="region of interest" description="Disordered" evidence="1">
    <location>
        <begin position="1"/>
        <end position="36"/>
    </location>
</feature>
<dbReference type="Proteomes" id="UP001328107">
    <property type="component" value="Unassembled WGS sequence"/>
</dbReference>
<dbReference type="EMBL" id="BTRK01000002">
    <property type="protein sequence ID" value="GMR37196.1"/>
    <property type="molecule type" value="Genomic_DNA"/>
</dbReference>
<evidence type="ECO:0000256" key="1">
    <source>
        <dbReference type="SAM" id="MobiDB-lite"/>
    </source>
</evidence>
<reference evidence="3" key="1">
    <citation type="submission" date="2022-10" db="EMBL/GenBank/DDBJ databases">
        <title>Genome assembly of Pristionchus species.</title>
        <authorList>
            <person name="Yoshida K."/>
            <person name="Sommer R.J."/>
        </authorList>
    </citation>
    <scope>NUCLEOTIDE SEQUENCE [LARGE SCALE GENOMIC DNA]</scope>
    <source>
        <strain evidence="3">RS5460</strain>
    </source>
</reference>
<sequence>RERRIGPAQPSRLPTNGHINGIGAYRRNKPMPRQATADNIRIHPVRNEQGRRMSLEPYVNAWQETTTPRGSIHSPQFETVNEEL</sequence>
<gene>
    <name evidence="2" type="ORF">PMAYCL1PPCAC_07391</name>
</gene>
<dbReference type="AlphaFoldDB" id="A0AAN4ZDN2"/>